<evidence type="ECO:0000256" key="2">
    <source>
        <dbReference type="ARBA" id="ARBA00022962"/>
    </source>
</evidence>
<comment type="caution">
    <text evidence="4">The sequence shown here is derived from an EMBL/GenBank/DDBJ whole genome shotgun (WGS) entry which is preliminary data.</text>
</comment>
<dbReference type="STRING" id="33069.AO065_03690"/>
<feature type="domain" description="Glutamine amidotransferase type-2" evidence="3">
    <location>
        <begin position="27"/>
        <end position="324"/>
    </location>
</feature>
<dbReference type="EMBL" id="RBRK01000053">
    <property type="protein sequence ID" value="RMQ77371.1"/>
    <property type="molecule type" value="Genomic_DNA"/>
</dbReference>
<evidence type="ECO:0000256" key="1">
    <source>
        <dbReference type="ARBA" id="ARBA00022679"/>
    </source>
</evidence>
<evidence type="ECO:0000313" key="5">
    <source>
        <dbReference type="Proteomes" id="UP000271866"/>
    </source>
</evidence>
<dbReference type="SUPFAM" id="SSF56235">
    <property type="entry name" value="N-terminal nucleophile aminohydrolases (Ntn hydrolases)"/>
    <property type="match status" value="1"/>
</dbReference>
<reference evidence="4 5" key="1">
    <citation type="submission" date="2018-08" db="EMBL/GenBank/DDBJ databases">
        <title>Recombination of ecologically and evolutionarily significant loci maintains genetic cohesion in the Pseudomonas syringae species complex.</title>
        <authorList>
            <person name="Dillon M."/>
            <person name="Thakur S."/>
            <person name="Almeida R.N.D."/>
            <person name="Weir B.S."/>
            <person name="Guttman D.S."/>
        </authorList>
    </citation>
    <scope>NUCLEOTIDE SEQUENCE [LARGE SCALE GENOMIC DNA]</scope>
    <source>
        <strain evidence="4 5">ICMP 11296</strain>
    </source>
</reference>
<evidence type="ECO:0000259" key="3">
    <source>
        <dbReference type="PROSITE" id="PS51278"/>
    </source>
</evidence>
<dbReference type="InterPro" id="IPR017932">
    <property type="entry name" value="GATase_2_dom"/>
</dbReference>
<dbReference type="PROSITE" id="PS51278">
    <property type="entry name" value="GATASE_TYPE_2"/>
    <property type="match status" value="1"/>
</dbReference>
<proteinExistence type="predicted"/>
<dbReference type="InterPro" id="IPR029055">
    <property type="entry name" value="Ntn_hydrolases_N"/>
</dbReference>
<keyword evidence="1" id="KW-0808">Transferase</keyword>
<dbReference type="Gene3D" id="3.60.20.10">
    <property type="entry name" value="Glutamine Phosphoribosylpyrophosphate, subunit 1, domain 1"/>
    <property type="match status" value="1"/>
</dbReference>
<name>A0A3M4PGN0_PSEVI</name>
<evidence type="ECO:0000313" key="4">
    <source>
        <dbReference type="EMBL" id="RMQ77371.1"/>
    </source>
</evidence>
<organism evidence="4 5">
    <name type="scientific">Pseudomonas viridiflava</name>
    <name type="common">Phytomonas viridiflava</name>
    <dbReference type="NCBI Taxonomy" id="33069"/>
    <lineage>
        <taxon>Bacteria</taxon>
        <taxon>Pseudomonadati</taxon>
        <taxon>Pseudomonadota</taxon>
        <taxon>Gammaproteobacteria</taxon>
        <taxon>Pseudomonadales</taxon>
        <taxon>Pseudomonadaceae</taxon>
        <taxon>Pseudomonas</taxon>
    </lineage>
</organism>
<dbReference type="GO" id="GO:0016740">
    <property type="term" value="F:transferase activity"/>
    <property type="evidence" value="ECO:0007669"/>
    <property type="project" value="UniProtKB-KW"/>
</dbReference>
<dbReference type="Pfam" id="PF13522">
    <property type="entry name" value="GATase_6"/>
    <property type="match status" value="1"/>
</dbReference>
<accession>A0A3M4PGN0</accession>
<protein>
    <submittedName>
        <fullName evidence="4">Glutamate synthase GltB1 subunit</fullName>
    </submittedName>
</protein>
<dbReference type="Proteomes" id="UP000271866">
    <property type="component" value="Unassembled WGS sequence"/>
</dbReference>
<keyword evidence="2" id="KW-0315">Glutamine amidotransferase</keyword>
<gene>
    <name evidence="4" type="ORF">ALP98_100074</name>
</gene>
<dbReference type="AlphaFoldDB" id="A0A3M4PGN0"/>
<dbReference type="CDD" id="cd01907">
    <property type="entry name" value="GlxB"/>
    <property type="match status" value="1"/>
</dbReference>
<dbReference type="PANTHER" id="PTHR11907">
    <property type="entry name" value="AMIDOPHOSPHORIBOSYLTRANSFERASE"/>
    <property type="match status" value="1"/>
</dbReference>
<sequence length="331" mass="36178">MNFSVYAVGLQLVAKSLPLPNKVRLMCGIVGLYLKNPALESQLGRLFEPMLEAMTDRGPDSAGFAIYGDEVAQGWVKLTLQATTEQYDFKALIAALQSTLDAPLDWFQNASAVVLKIQAEEAPVRAALAELAPTVRIMSAGQSIEILKGMGLPREISERFGLASMKGSHIIGHTRMATESAVTMEGSHPFSTGSDLCLVHNGSLSNHFRLRQNLRREGIHFETDNDTEVAAGYLAWRLQQGDSLKQALDKSLEDLDGFFTFAIGTRNGFAVIRDPIACKPAILAETDDYVAMASEYQALSSLPGIENARVWEPVPATMYIWEREPAEGARS</sequence>